<evidence type="ECO:0000259" key="1">
    <source>
        <dbReference type="Pfam" id="PF00149"/>
    </source>
</evidence>
<sequence length="243" mass="26490">MFKSLIEKLRKPSKPEFAPPAPDEPFAAIGDVHGRLDLLEELLAKLPADLRVICVGDYVDRGPSSVNTLRFLVARPEILSLKGNHEDMLVGFLDNPEEKGPRWLRNGGLQTLADIGITGLNEMTRGMKLREARNEMKTAMGDDLVAWLRALPVLHETGNVAVLHAGADPSEPIASAPEKTLIWGHRDFLQTPRRDGIWVVHGHTIVDAPSAEDGRIALDTGAYATGRLTAGIVADGEVRFIST</sequence>
<dbReference type="InterPro" id="IPR004843">
    <property type="entry name" value="Calcineurin-like_PHP"/>
</dbReference>
<dbReference type="PANTHER" id="PTHR42850:SF4">
    <property type="entry name" value="ZINC-DEPENDENT ENDOPOLYPHOSPHATASE"/>
    <property type="match status" value="1"/>
</dbReference>
<dbReference type="GO" id="GO:0110154">
    <property type="term" value="P:RNA decapping"/>
    <property type="evidence" value="ECO:0007669"/>
    <property type="project" value="TreeGrafter"/>
</dbReference>
<evidence type="ECO:0000313" key="2">
    <source>
        <dbReference type="EMBL" id="SFQ60442.1"/>
    </source>
</evidence>
<name>A0A1I5ZVK2_9RHOB</name>
<proteinExistence type="predicted"/>
<dbReference type="GO" id="GO:0005737">
    <property type="term" value="C:cytoplasm"/>
    <property type="evidence" value="ECO:0007669"/>
    <property type="project" value="TreeGrafter"/>
</dbReference>
<dbReference type="AlphaFoldDB" id="A0A1I5ZVK2"/>
<keyword evidence="3" id="KW-1185">Reference proteome</keyword>
<dbReference type="GO" id="GO:0008803">
    <property type="term" value="F:bis(5'-nucleosyl)-tetraphosphatase (symmetrical) activity"/>
    <property type="evidence" value="ECO:0007669"/>
    <property type="project" value="TreeGrafter"/>
</dbReference>
<accession>A0A1I5ZVK2</accession>
<dbReference type="GO" id="GO:0016791">
    <property type="term" value="F:phosphatase activity"/>
    <property type="evidence" value="ECO:0007669"/>
    <property type="project" value="TreeGrafter"/>
</dbReference>
<dbReference type="RefSeq" id="WP_245760286.1">
    <property type="nucleotide sequence ID" value="NZ_FOXV01000012.1"/>
</dbReference>
<organism evidence="2 3">
    <name type="scientific">Roseivivax halotolerans</name>
    <dbReference type="NCBI Taxonomy" id="93684"/>
    <lineage>
        <taxon>Bacteria</taxon>
        <taxon>Pseudomonadati</taxon>
        <taxon>Pseudomonadota</taxon>
        <taxon>Alphaproteobacteria</taxon>
        <taxon>Rhodobacterales</taxon>
        <taxon>Roseobacteraceae</taxon>
        <taxon>Roseivivax</taxon>
    </lineage>
</organism>
<dbReference type="Proteomes" id="UP000243106">
    <property type="component" value="Unassembled WGS sequence"/>
</dbReference>
<dbReference type="InterPro" id="IPR029052">
    <property type="entry name" value="Metallo-depent_PP-like"/>
</dbReference>
<dbReference type="InterPro" id="IPR050126">
    <property type="entry name" value="Ap4A_hydrolase"/>
</dbReference>
<protein>
    <submittedName>
        <fullName evidence="2">Serine/threonine protein phosphatase 1</fullName>
    </submittedName>
</protein>
<dbReference type="SUPFAM" id="SSF56300">
    <property type="entry name" value="Metallo-dependent phosphatases"/>
    <property type="match status" value="1"/>
</dbReference>
<dbReference type="Pfam" id="PF00149">
    <property type="entry name" value="Metallophos"/>
    <property type="match status" value="1"/>
</dbReference>
<evidence type="ECO:0000313" key="3">
    <source>
        <dbReference type="Proteomes" id="UP000243106"/>
    </source>
</evidence>
<dbReference type="EMBL" id="FOXV01000012">
    <property type="protein sequence ID" value="SFQ60442.1"/>
    <property type="molecule type" value="Genomic_DNA"/>
</dbReference>
<dbReference type="Gene3D" id="3.60.21.10">
    <property type="match status" value="1"/>
</dbReference>
<reference evidence="3" key="1">
    <citation type="submission" date="2016-10" db="EMBL/GenBank/DDBJ databases">
        <authorList>
            <person name="Varghese N."/>
            <person name="Submissions S."/>
        </authorList>
    </citation>
    <scope>NUCLEOTIDE SEQUENCE [LARGE SCALE GENOMIC DNA]</scope>
    <source>
        <strain evidence="3">JCM 10271</strain>
    </source>
</reference>
<dbReference type="STRING" id="93684.SAMN05421853_11292"/>
<gene>
    <name evidence="2" type="ORF">SAMN05421853_11292</name>
</gene>
<dbReference type="PANTHER" id="PTHR42850">
    <property type="entry name" value="METALLOPHOSPHOESTERASE"/>
    <property type="match status" value="1"/>
</dbReference>
<feature type="domain" description="Calcineurin-like phosphoesterase" evidence="1">
    <location>
        <begin position="25"/>
        <end position="204"/>
    </location>
</feature>